<keyword evidence="11 12" id="KW-0472">Membrane</keyword>
<evidence type="ECO:0000313" key="14">
    <source>
        <dbReference type="EMBL" id="GHO93312.1"/>
    </source>
</evidence>
<dbReference type="InterPro" id="IPR037185">
    <property type="entry name" value="EmrE-like"/>
</dbReference>
<dbReference type="EMBL" id="BNJK01000001">
    <property type="protein sequence ID" value="GHO93312.1"/>
    <property type="molecule type" value="Genomic_DNA"/>
</dbReference>
<evidence type="ECO:0000256" key="6">
    <source>
        <dbReference type="ARBA" id="ARBA00022556"/>
    </source>
</evidence>
<keyword evidence="10" id="KW-0443">Lipid metabolism</keyword>
<feature type="transmembrane region" description="Helical" evidence="12">
    <location>
        <begin position="61"/>
        <end position="80"/>
    </location>
</feature>
<feature type="transmembrane region" description="Helical" evidence="12">
    <location>
        <begin position="152"/>
        <end position="169"/>
    </location>
</feature>
<dbReference type="PANTHER" id="PTHR30561">
    <property type="entry name" value="SMR FAMILY PROTON-DEPENDENT DRUG EFFLUX TRANSPORTER SUGE"/>
    <property type="match status" value="1"/>
</dbReference>
<dbReference type="Pfam" id="PF00892">
    <property type="entry name" value="EamA"/>
    <property type="match status" value="2"/>
</dbReference>
<keyword evidence="4" id="KW-0444">Lipid biosynthesis</keyword>
<keyword evidence="8" id="KW-0448">Lipopolysaccharide biosynthesis</keyword>
<organism evidence="14 15">
    <name type="scientific">Reticulibacter mediterranei</name>
    <dbReference type="NCBI Taxonomy" id="2778369"/>
    <lineage>
        <taxon>Bacteria</taxon>
        <taxon>Bacillati</taxon>
        <taxon>Chloroflexota</taxon>
        <taxon>Ktedonobacteria</taxon>
        <taxon>Ktedonobacterales</taxon>
        <taxon>Reticulibacteraceae</taxon>
        <taxon>Reticulibacter</taxon>
    </lineage>
</organism>
<evidence type="ECO:0000313" key="15">
    <source>
        <dbReference type="Proteomes" id="UP000597444"/>
    </source>
</evidence>
<dbReference type="GO" id="GO:0009103">
    <property type="term" value="P:lipopolysaccharide biosynthetic process"/>
    <property type="evidence" value="ECO:0007669"/>
    <property type="project" value="UniProtKB-KW"/>
</dbReference>
<keyword evidence="15" id="KW-1185">Reference proteome</keyword>
<protein>
    <recommendedName>
        <fullName evidence="13">EamA domain-containing protein</fullName>
    </recommendedName>
</protein>
<feature type="transmembrane region" description="Helical" evidence="12">
    <location>
        <begin position="33"/>
        <end position="54"/>
    </location>
</feature>
<evidence type="ECO:0000259" key="13">
    <source>
        <dbReference type="Pfam" id="PF00892"/>
    </source>
</evidence>
<dbReference type="InterPro" id="IPR000390">
    <property type="entry name" value="Small_drug/metabolite_transptr"/>
</dbReference>
<evidence type="ECO:0000256" key="8">
    <source>
        <dbReference type="ARBA" id="ARBA00022985"/>
    </source>
</evidence>
<keyword evidence="3" id="KW-1003">Cell membrane</keyword>
<dbReference type="GO" id="GO:0022857">
    <property type="term" value="F:transmembrane transporter activity"/>
    <property type="evidence" value="ECO:0007669"/>
    <property type="project" value="InterPro"/>
</dbReference>
<gene>
    <name evidence="14" type="ORF">KSF_033600</name>
</gene>
<evidence type="ECO:0000256" key="7">
    <source>
        <dbReference type="ARBA" id="ARBA00022692"/>
    </source>
</evidence>
<dbReference type="RefSeq" id="WP_220204103.1">
    <property type="nucleotide sequence ID" value="NZ_BNJK01000001.1"/>
</dbReference>
<dbReference type="Proteomes" id="UP000597444">
    <property type="component" value="Unassembled WGS sequence"/>
</dbReference>
<feature type="domain" description="EamA" evidence="13">
    <location>
        <begin position="5"/>
        <end position="136"/>
    </location>
</feature>
<keyword evidence="6" id="KW-0441">Lipid A biosynthesis</keyword>
<dbReference type="GO" id="GO:0005886">
    <property type="term" value="C:plasma membrane"/>
    <property type="evidence" value="ECO:0007669"/>
    <property type="project" value="UniProtKB-SubCell"/>
</dbReference>
<keyword evidence="9 12" id="KW-1133">Transmembrane helix</keyword>
<feature type="transmembrane region" description="Helical" evidence="12">
    <location>
        <begin position="218"/>
        <end position="237"/>
    </location>
</feature>
<keyword evidence="5" id="KW-0997">Cell inner membrane</keyword>
<feature type="transmembrane region" description="Helical" evidence="12">
    <location>
        <begin position="119"/>
        <end position="140"/>
    </location>
</feature>
<evidence type="ECO:0000256" key="5">
    <source>
        <dbReference type="ARBA" id="ARBA00022519"/>
    </source>
</evidence>
<reference evidence="14" key="1">
    <citation type="submission" date="2020-10" db="EMBL/GenBank/DDBJ databases">
        <title>Taxonomic study of unclassified bacteria belonging to the class Ktedonobacteria.</title>
        <authorList>
            <person name="Yabe S."/>
            <person name="Wang C.M."/>
            <person name="Zheng Y."/>
            <person name="Sakai Y."/>
            <person name="Cavaletti L."/>
            <person name="Monciardini P."/>
            <person name="Donadio S."/>
        </authorList>
    </citation>
    <scope>NUCLEOTIDE SEQUENCE</scope>
    <source>
        <strain evidence="14">ID150040</strain>
    </source>
</reference>
<evidence type="ECO:0000256" key="1">
    <source>
        <dbReference type="ARBA" id="ARBA00004651"/>
    </source>
</evidence>
<dbReference type="InterPro" id="IPR000620">
    <property type="entry name" value="EamA_dom"/>
</dbReference>
<evidence type="ECO:0000256" key="11">
    <source>
        <dbReference type="ARBA" id="ARBA00023136"/>
    </source>
</evidence>
<dbReference type="PANTHER" id="PTHR30561:SF9">
    <property type="entry name" value="4-AMINO-4-DEOXY-L-ARABINOSE-PHOSPHOUNDECAPRENOL FLIPPASE SUBUNIT ARNF-RELATED"/>
    <property type="match status" value="1"/>
</dbReference>
<evidence type="ECO:0000256" key="12">
    <source>
        <dbReference type="SAM" id="Phobius"/>
    </source>
</evidence>
<accession>A0A8J3IL83</accession>
<sequence length="288" mass="31411">MNHLTILLVLVAAFFHASWNFLAKRAGNSPGFIWWCAALAAIIYVPVLLIFILIERPHLNALQFLFIFGTACLHIAYFFFLQRGYGAGDLSLAYPLARGMGPLISTLGAIVLLGERPSLIALIGVALLIGGVLFLVGNPWQILKRGAQTRVVVGYALLTSIFIAAYTIWDKYAVSLLLISPLLLDGSSAIGRAVLLTPTVTGRWDKVKETWRTYRREVIGVAILSPLAYLLILFAMSSSPVSYVAPMRECSVLIGTIMGTRFLAEKHVWRRLSAASVILAGIVLLALG</sequence>
<evidence type="ECO:0000256" key="4">
    <source>
        <dbReference type="ARBA" id="ARBA00022516"/>
    </source>
</evidence>
<dbReference type="SUPFAM" id="SSF103481">
    <property type="entry name" value="Multidrug resistance efflux transporter EmrE"/>
    <property type="match status" value="2"/>
</dbReference>
<feature type="transmembrane region" description="Helical" evidence="12">
    <location>
        <begin position="268"/>
        <end position="287"/>
    </location>
</feature>
<evidence type="ECO:0000256" key="9">
    <source>
        <dbReference type="ARBA" id="ARBA00022989"/>
    </source>
</evidence>
<comment type="similarity">
    <text evidence="2">Belongs to the EamA transporter family.</text>
</comment>
<comment type="subcellular location">
    <subcellularLocation>
        <location evidence="1">Cell membrane</location>
        <topology evidence="1">Multi-pass membrane protein</topology>
    </subcellularLocation>
</comment>
<feature type="transmembrane region" description="Helical" evidence="12">
    <location>
        <begin position="92"/>
        <end position="112"/>
    </location>
</feature>
<comment type="caution">
    <text evidence="14">The sequence shown here is derived from an EMBL/GenBank/DDBJ whole genome shotgun (WGS) entry which is preliminary data.</text>
</comment>
<name>A0A8J3IL83_9CHLR</name>
<proteinExistence type="inferred from homology"/>
<dbReference type="Gene3D" id="1.10.3730.20">
    <property type="match status" value="2"/>
</dbReference>
<dbReference type="AlphaFoldDB" id="A0A8J3IL83"/>
<keyword evidence="7 12" id="KW-0812">Transmembrane</keyword>
<evidence type="ECO:0000256" key="3">
    <source>
        <dbReference type="ARBA" id="ARBA00022475"/>
    </source>
</evidence>
<feature type="domain" description="EamA" evidence="13">
    <location>
        <begin position="154"/>
        <end position="286"/>
    </location>
</feature>
<evidence type="ECO:0000256" key="10">
    <source>
        <dbReference type="ARBA" id="ARBA00023098"/>
    </source>
</evidence>
<evidence type="ECO:0000256" key="2">
    <source>
        <dbReference type="ARBA" id="ARBA00007362"/>
    </source>
</evidence>